<name>A0A5C6ASC0_9BACT</name>
<organism evidence="2 3">
    <name type="scientific">Stieleria varia</name>
    <dbReference type="NCBI Taxonomy" id="2528005"/>
    <lineage>
        <taxon>Bacteria</taxon>
        <taxon>Pseudomonadati</taxon>
        <taxon>Planctomycetota</taxon>
        <taxon>Planctomycetia</taxon>
        <taxon>Pirellulales</taxon>
        <taxon>Pirellulaceae</taxon>
        <taxon>Stieleria</taxon>
    </lineage>
</organism>
<evidence type="ECO:0000313" key="2">
    <source>
        <dbReference type="EMBL" id="TWU01074.1"/>
    </source>
</evidence>
<gene>
    <name evidence="2" type="ORF">Pla52n_44450</name>
</gene>
<dbReference type="EMBL" id="SJPN01000005">
    <property type="protein sequence ID" value="TWU01074.1"/>
    <property type="molecule type" value="Genomic_DNA"/>
</dbReference>
<feature type="chain" id="PRO_5022820615" evidence="1">
    <location>
        <begin position="37"/>
        <end position="451"/>
    </location>
</feature>
<sequence length="451" mass="48056" precursor="true">MKIRQIRFNVCRNASRAFAMAAVALLATACSDQAHAQSGLLNYLSTQPQGSALSAPQGSPMGNVNGFANSNVQVIGASDVRTAADLNKGSGGTVGSSVSQAFGPTRLGPGAISQAVGTLSDDSFGIQQVSCQSCGTGNCGGACGGHGGYSGYGSHGSYGDACGVPCPAYYYVSAEALYMKRRGDGGFTLAQNFGMGKFDYEWAPRITIGSVPDCVHGYELVWTGPLEWEREAVVRDTVNSPFNAAFVPGLPVAAVDLDNFFTAGIQQQRHTSEYWSVEANKTWIGWDAAKLLIGGRYIDFDEDYFYLSQNNMAETGVLSSGAHNQMYGVQVGLDVMTPIGRHMSTDFRGRAGVYANFVDTDVNLQNDGAFILNNSQSDDEIAGVFEVGSGVRYQLGEMLTVRAGSEFIYLSGVSTAVSQVDSTIRPSMGRQVRIDDDIFIYGLSFGVELRY</sequence>
<dbReference type="OrthoDB" id="264439at2"/>
<protein>
    <submittedName>
        <fullName evidence="2">Uncharacterized protein</fullName>
    </submittedName>
</protein>
<evidence type="ECO:0000256" key="1">
    <source>
        <dbReference type="SAM" id="SignalP"/>
    </source>
</evidence>
<evidence type="ECO:0000313" key="3">
    <source>
        <dbReference type="Proteomes" id="UP000320176"/>
    </source>
</evidence>
<dbReference type="AlphaFoldDB" id="A0A5C6ASC0"/>
<comment type="caution">
    <text evidence="2">The sequence shown here is derived from an EMBL/GenBank/DDBJ whole genome shotgun (WGS) entry which is preliminary data.</text>
</comment>
<dbReference type="RefSeq" id="WP_146521570.1">
    <property type="nucleotide sequence ID" value="NZ_CP151726.1"/>
</dbReference>
<keyword evidence="3" id="KW-1185">Reference proteome</keyword>
<keyword evidence="1" id="KW-0732">Signal</keyword>
<reference evidence="2 3" key="1">
    <citation type="submission" date="2019-02" db="EMBL/GenBank/DDBJ databases">
        <title>Deep-cultivation of Planctomycetes and their phenomic and genomic characterization uncovers novel biology.</title>
        <authorList>
            <person name="Wiegand S."/>
            <person name="Jogler M."/>
            <person name="Boedeker C."/>
            <person name="Pinto D."/>
            <person name="Vollmers J."/>
            <person name="Rivas-Marin E."/>
            <person name="Kohn T."/>
            <person name="Peeters S.H."/>
            <person name="Heuer A."/>
            <person name="Rast P."/>
            <person name="Oberbeckmann S."/>
            <person name="Bunk B."/>
            <person name="Jeske O."/>
            <person name="Meyerdierks A."/>
            <person name="Storesund J.E."/>
            <person name="Kallscheuer N."/>
            <person name="Luecker S."/>
            <person name="Lage O.M."/>
            <person name="Pohl T."/>
            <person name="Merkel B.J."/>
            <person name="Hornburger P."/>
            <person name="Mueller R.-W."/>
            <person name="Bruemmer F."/>
            <person name="Labrenz M."/>
            <person name="Spormann A.M."/>
            <person name="Op Den Camp H."/>
            <person name="Overmann J."/>
            <person name="Amann R."/>
            <person name="Jetten M.S.M."/>
            <person name="Mascher T."/>
            <person name="Medema M.H."/>
            <person name="Devos D.P."/>
            <person name="Kaster A.-K."/>
            <person name="Ovreas L."/>
            <person name="Rohde M."/>
            <person name="Galperin M.Y."/>
            <person name="Jogler C."/>
        </authorList>
    </citation>
    <scope>NUCLEOTIDE SEQUENCE [LARGE SCALE GENOMIC DNA]</scope>
    <source>
        <strain evidence="2 3">Pla52n</strain>
    </source>
</reference>
<accession>A0A5C6ASC0</accession>
<feature type="signal peptide" evidence="1">
    <location>
        <begin position="1"/>
        <end position="36"/>
    </location>
</feature>
<proteinExistence type="predicted"/>
<dbReference type="Proteomes" id="UP000320176">
    <property type="component" value="Unassembled WGS sequence"/>
</dbReference>
<dbReference type="PROSITE" id="PS51257">
    <property type="entry name" value="PROKAR_LIPOPROTEIN"/>
    <property type="match status" value="1"/>
</dbReference>